<dbReference type="SUPFAM" id="SSF56436">
    <property type="entry name" value="C-type lectin-like"/>
    <property type="match status" value="4"/>
</dbReference>
<dbReference type="Pfam" id="PF00059">
    <property type="entry name" value="Lectin_C"/>
    <property type="match status" value="4"/>
</dbReference>
<dbReference type="OMA" id="RKMGFIC"/>
<dbReference type="InterPro" id="IPR001304">
    <property type="entry name" value="C-type_lectin-like"/>
</dbReference>
<dbReference type="OrthoDB" id="6068744at2759"/>
<keyword evidence="2" id="KW-0732">Signal</keyword>
<keyword evidence="5" id="KW-1185">Reference proteome</keyword>
<evidence type="ECO:0000259" key="3">
    <source>
        <dbReference type="PROSITE" id="PS50041"/>
    </source>
</evidence>
<feature type="domain" description="C-type lectin" evidence="3">
    <location>
        <begin position="317"/>
        <end position="435"/>
    </location>
</feature>
<feature type="domain" description="C-type lectin" evidence="3">
    <location>
        <begin position="453"/>
        <end position="583"/>
    </location>
</feature>
<evidence type="ECO:0000313" key="5">
    <source>
        <dbReference type="Proteomes" id="UP000005408"/>
    </source>
</evidence>
<evidence type="ECO:0000256" key="1">
    <source>
        <dbReference type="ARBA" id="ARBA00023157"/>
    </source>
</evidence>
<proteinExistence type="predicted"/>
<dbReference type="InterPro" id="IPR050111">
    <property type="entry name" value="C-type_lectin/snaclec_domain"/>
</dbReference>
<dbReference type="InterPro" id="IPR016187">
    <property type="entry name" value="CTDL_fold"/>
</dbReference>
<dbReference type="EnsemblMetazoa" id="G15877.1">
    <property type="protein sequence ID" value="G15877.1:cds"/>
    <property type="gene ID" value="G15877"/>
</dbReference>
<dbReference type="PROSITE" id="PS00615">
    <property type="entry name" value="C_TYPE_LECTIN_1"/>
    <property type="match status" value="1"/>
</dbReference>
<dbReference type="CDD" id="cd00037">
    <property type="entry name" value="CLECT"/>
    <property type="match status" value="4"/>
</dbReference>
<dbReference type="InterPro" id="IPR016186">
    <property type="entry name" value="C-type_lectin-like/link_sf"/>
</dbReference>
<dbReference type="Proteomes" id="UP000005408">
    <property type="component" value="Unassembled WGS sequence"/>
</dbReference>
<dbReference type="EnsemblMetazoa" id="G15877.5">
    <property type="protein sequence ID" value="G15877.5:cds"/>
    <property type="gene ID" value="G15877"/>
</dbReference>
<dbReference type="PROSITE" id="PS50041">
    <property type="entry name" value="C_TYPE_LECTIN_2"/>
    <property type="match status" value="4"/>
</dbReference>
<organism evidence="4 5">
    <name type="scientific">Magallana gigas</name>
    <name type="common">Pacific oyster</name>
    <name type="synonym">Crassostrea gigas</name>
    <dbReference type="NCBI Taxonomy" id="29159"/>
    <lineage>
        <taxon>Eukaryota</taxon>
        <taxon>Metazoa</taxon>
        <taxon>Spiralia</taxon>
        <taxon>Lophotrochozoa</taxon>
        <taxon>Mollusca</taxon>
        <taxon>Bivalvia</taxon>
        <taxon>Autobranchia</taxon>
        <taxon>Pteriomorphia</taxon>
        <taxon>Ostreida</taxon>
        <taxon>Ostreoidea</taxon>
        <taxon>Ostreidae</taxon>
        <taxon>Magallana</taxon>
    </lineage>
</organism>
<protein>
    <recommendedName>
        <fullName evidence="3">C-type lectin domain-containing protein</fullName>
    </recommendedName>
</protein>
<keyword evidence="1" id="KW-1015">Disulfide bond</keyword>
<evidence type="ECO:0000313" key="4">
    <source>
        <dbReference type="EnsemblMetazoa" id="G15877.1:cds"/>
    </source>
</evidence>
<dbReference type="EnsemblMetazoa" id="G15877.4">
    <property type="protein sequence ID" value="G15877.4:cds"/>
    <property type="gene ID" value="G15877"/>
</dbReference>
<feature type="signal peptide" evidence="2">
    <location>
        <begin position="1"/>
        <end position="18"/>
    </location>
</feature>
<name>A0A8W8IXW1_MAGGI</name>
<accession>A0A8W8IXW1</accession>
<dbReference type="EnsemblMetazoa" id="G15877.6">
    <property type="protein sequence ID" value="G15877.6:cds"/>
    <property type="gene ID" value="G15877"/>
</dbReference>
<dbReference type="PANTHER" id="PTHR22803">
    <property type="entry name" value="MANNOSE, PHOSPHOLIPASE, LECTIN RECEPTOR RELATED"/>
    <property type="match status" value="1"/>
</dbReference>
<sequence>MGFRGIISFLSFLAAVHGDYINLGCDPGWTDLGNGYCYQPVTSKAVSRKNANYDCGTTFSSLVTVNNAGEMAALNKLVAGYQSDGFWTSLTDLRFDGTLASSGTWTWDGQQALGNTTISWESYPTNNPKDTCGAINIQAKMTNWQCTRKMGFICELDQTQDTGCPFGWMITDNSCYYFSNFTDPTQILTWNDAKQWCANKQFPAGAAKLVTLDNPNDGQYILGEMPVVGATDRFFWTGLTKQTTGWGWFNQDTYLSQYVNWAKEPDHVNNNEDCAILKTDGKFSDQDCNKPFNYICYKESKSVHTEYYMGCGGWTRANNKCYMFYDGPASTYTGARSTCMQLGGDLIKIDTMDDRYWLEQQMIMNGHNNMYYTGLNDIANEGDYRWADGTPYNISMINWNQEPNSWGGNEDCAALLQQYTWNDEDCTLSFQYICEYPNLNQGDCPQGWMQRDDNYECYYFASPNDTRNWFEAQTHCYSMTVDINQPAKLIAINDQEEMQWIQQVLPTIPLSTGRAQFWTGLNDRNVEGVWTYPDKTDNPPNSIVINWTGEPMDPDGTKDCTWLGFGGRYLTTSCNRKMGFICSKYAQGFGSGAEFIRPSITLLFSLITSFLFLRR</sequence>
<feature type="domain" description="C-type lectin" evidence="3">
    <location>
        <begin position="33"/>
        <end position="155"/>
    </location>
</feature>
<dbReference type="AlphaFoldDB" id="A0A8W8IXW1"/>
<dbReference type="InterPro" id="IPR018378">
    <property type="entry name" value="C-type_lectin_CS"/>
</dbReference>
<dbReference type="SMART" id="SM00034">
    <property type="entry name" value="CLECT"/>
    <property type="match status" value="4"/>
</dbReference>
<reference evidence="4" key="1">
    <citation type="submission" date="2022-08" db="UniProtKB">
        <authorList>
            <consortium name="EnsemblMetazoa"/>
        </authorList>
    </citation>
    <scope>IDENTIFICATION</scope>
    <source>
        <strain evidence="4">05x7-T-G4-1.051#20</strain>
    </source>
</reference>
<feature type="domain" description="C-type lectin" evidence="3">
    <location>
        <begin position="171"/>
        <end position="297"/>
    </location>
</feature>
<dbReference type="EnsemblMetazoa" id="G15877.2">
    <property type="protein sequence ID" value="G15877.2:cds"/>
    <property type="gene ID" value="G15877"/>
</dbReference>
<dbReference type="Gene3D" id="3.10.100.10">
    <property type="entry name" value="Mannose-Binding Protein A, subunit A"/>
    <property type="match status" value="4"/>
</dbReference>
<feature type="chain" id="PRO_5042430929" description="C-type lectin domain-containing protein" evidence="2">
    <location>
        <begin position="19"/>
        <end position="615"/>
    </location>
</feature>
<evidence type="ECO:0000256" key="2">
    <source>
        <dbReference type="SAM" id="SignalP"/>
    </source>
</evidence>